<organism evidence="2">
    <name type="scientific">marine metagenome</name>
    <dbReference type="NCBI Taxonomy" id="408172"/>
    <lineage>
        <taxon>unclassified sequences</taxon>
        <taxon>metagenomes</taxon>
        <taxon>ecological metagenomes</taxon>
    </lineage>
</organism>
<feature type="compositionally biased region" description="Basic and acidic residues" evidence="1">
    <location>
        <begin position="1"/>
        <end position="20"/>
    </location>
</feature>
<dbReference type="AlphaFoldDB" id="A0A383EXH8"/>
<name>A0A383EXH8_9ZZZZ</name>
<proteinExistence type="predicted"/>
<evidence type="ECO:0000256" key="1">
    <source>
        <dbReference type="SAM" id="MobiDB-lite"/>
    </source>
</evidence>
<sequence length="29" mass="3348">MQLTIERIEHESAHSKKPLTEETIGQPDE</sequence>
<dbReference type="EMBL" id="UINC01229332">
    <property type="protein sequence ID" value="SVE61000.1"/>
    <property type="molecule type" value="Genomic_DNA"/>
</dbReference>
<feature type="region of interest" description="Disordered" evidence="1">
    <location>
        <begin position="1"/>
        <end position="29"/>
    </location>
</feature>
<reference evidence="2" key="1">
    <citation type="submission" date="2018-05" db="EMBL/GenBank/DDBJ databases">
        <authorList>
            <person name="Lanie J.A."/>
            <person name="Ng W.-L."/>
            <person name="Kazmierczak K.M."/>
            <person name="Andrzejewski T.M."/>
            <person name="Davidsen T.M."/>
            <person name="Wayne K.J."/>
            <person name="Tettelin H."/>
            <person name="Glass J.I."/>
            <person name="Rusch D."/>
            <person name="Podicherti R."/>
            <person name="Tsui H.-C.T."/>
            <person name="Winkler M.E."/>
        </authorList>
    </citation>
    <scope>NUCLEOTIDE SEQUENCE</scope>
</reference>
<gene>
    <name evidence="2" type="ORF">METZ01_LOCUS513854</name>
</gene>
<evidence type="ECO:0000313" key="2">
    <source>
        <dbReference type="EMBL" id="SVE61000.1"/>
    </source>
</evidence>
<protein>
    <submittedName>
        <fullName evidence="2">Uncharacterized protein</fullName>
    </submittedName>
</protein>
<accession>A0A383EXH8</accession>